<dbReference type="AlphaFoldDB" id="A0A2G5D5I3"/>
<evidence type="ECO:0000313" key="2">
    <source>
        <dbReference type="EMBL" id="PIA38779.1"/>
    </source>
</evidence>
<dbReference type="EMBL" id="KZ305044">
    <property type="protein sequence ID" value="PIA38779.1"/>
    <property type="molecule type" value="Genomic_DNA"/>
</dbReference>
<protein>
    <submittedName>
        <fullName evidence="2">Uncharacterized protein</fullName>
    </submittedName>
</protein>
<proteinExistence type="predicted"/>
<dbReference type="Proteomes" id="UP000230069">
    <property type="component" value="Unassembled WGS sequence"/>
</dbReference>
<evidence type="ECO:0000256" key="1">
    <source>
        <dbReference type="SAM" id="MobiDB-lite"/>
    </source>
</evidence>
<feature type="compositionally biased region" description="Basic and acidic residues" evidence="1">
    <location>
        <begin position="78"/>
        <end position="90"/>
    </location>
</feature>
<evidence type="ECO:0000313" key="3">
    <source>
        <dbReference type="Proteomes" id="UP000230069"/>
    </source>
</evidence>
<gene>
    <name evidence="2" type="ORF">AQUCO_02700170v1</name>
</gene>
<feature type="compositionally biased region" description="Polar residues" evidence="1">
    <location>
        <begin position="91"/>
        <end position="102"/>
    </location>
</feature>
<dbReference type="InParanoid" id="A0A2G5D5I3"/>
<keyword evidence="3" id="KW-1185">Reference proteome</keyword>
<reference evidence="2 3" key="1">
    <citation type="submission" date="2017-09" db="EMBL/GenBank/DDBJ databases">
        <title>WGS assembly of Aquilegia coerulea Goldsmith.</title>
        <authorList>
            <person name="Hodges S."/>
            <person name="Kramer E."/>
            <person name="Nordborg M."/>
            <person name="Tomkins J."/>
            <person name="Borevitz J."/>
            <person name="Derieg N."/>
            <person name="Yan J."/>
            <person name="Mihaltcheva S."/>
            <person name="Hayes R.D."/>
            <person name="Rokhsar D."/>
        </authorList>
    </citation>
    <scope>NUCLEOTIDE SEQUENCE [LARGE SCALE GENOMIC DNA]</scope>
    <source>
        <strain evidence="3">cv. Goldsmith</strain>
    </source>
</reference>
<feature type="compositionally biased region" description="Basic residues" evidence="1">
    <location>
        <begin position="61"/>
        <end position="77"/>
    </location>
</feature>
<accession>A0A2G5D5I3</accession>
<name>A0A2G5D5I3_AQUCA</name>
<feature type="region of interest" description="Disordered" evidence="1">
    <location>
        <begin position="57"/>
        <end position="102"/>
    </location>
</feature>
<organism evidence="2 3">
    <name type="scientific">Aquilegia coerulea</name>
    <name type="common">Rocky mountain columbine</name>
    <dbReference type="NCBI Taxonomy" id="218851"/>
    <lineage>
        <taxon>Eukaryota</taxon>
        <taxon>Viridiplantae</taxon>
        <taxon>Streptophyta</taxon>
        <taxon>Embryophyta</taxon>
        <taxon>Tracheophyta</taxon>
        <taxon>Spermatophyta</taxon>
        <taxon>Magnoliopsida</taxon>
        <taxon>Ranunculales</taxon>
        <taxon>Ranunculaceae</taxon>
        <taxon>Thalictroideae</taxon>
        <taxon>Aquilegia</taxon>
    </lineage>
</organism>
<sequence>MTVQTKRTHHGNLIKVYMTVETVKEGKRVWIQKRSMNGKLIKNNLVTIVNLMKKKEEKKKFEKSKRTTIKKKKKKKVDKALSDSKSKENDQPCSSTDAYATVPCPSSSAIAIAQDEFRNLTIHGEPEYMWTDI</sequence>